<comment type="similarity">
    <text evidence="1">Belongs to the ROK (NagC/XylR) family.</text>
</comment>
<evidence type="ECO:0000313" key="2">
    <source>
        <dbReference type="EMBL" id="SHK20649.1"/>
    </source>
</evidence>
<proteinExistence type="inferred from homology"/>
<reference evidence="2 3" key="1">
    <citation type="submission" date="2016-11" db="EMBL/GenBank/DDBJ databases">
        <authorList>
            <person name="Jaros S."/>
            <person name="Januszkiewicz K."/>
            <person name="Wedrychowicz H."/>
        </authorList>
    </citation>
    <scope>NUCLEOTIDE SEQUENCE [LARGE SCALE GENOMIC DNA]</scope>
    <source>
        <strain evidence="2 3">CGMCC 4.5723</strain>
    </source>
</reference>
<dbReference type="SUPFAM" id="SSF46785">
    <property type="entry name" value="Winged helix' DNA-binding domain"/>
    <property type="match status" value="1"/>
</dbReference>
<dbReference type="Pfam" id="PF00480">
    <property type="entry name" value="ROK"/>
    <property type="match status" value="1"/>
</dbReference>
<dbReference type="InterPro" id="IPR043129">
    <property type="entry name" value="ATPase_NBD"/>
</dbReference>
<organism evidence="2 3">
    <name type="scientific">Nocardiopsis flavescens</name>
    <dbReference type="NCBI Taxonomy" id="758803"/>
    <lineage>
        <taxon>Bacteria</taxon>
        <taxon>Bacillati</taxon>
        <taxon>Actinomycetota</taxon>
        <taxon>Actinomycetes</taxon>
        <taxon>Streptosporangiales</taxon>
        <taxon>Nocardiopsidaceae</taxon>
        <taxon>Nocardiopsis</taxon>
    </lineage>
</organism>
<dbReference type="GO" id="GO:0016301">
    <property type="term" value="F:kinase activity"/>
    <property type="evidence" value="ECO:0007669"/>
    <property type="project" value="UniProtKB-KW"/>
</dbReference>
<dbReference type="OrthoDB" id="3863906at2"/>
<dbReference type="STRING" id="758803.SAMN05421803_11596"/>
<dbReference type="InterPro" id="IPR036388">
    <property type="entry name" value="WH-like_DNA-bd_sf"/>
</dbReference>
<dbReference type="SUPFAM" id="SSF53067">
    <property type="entry name" value="Actin-like ATPase domain"/>
    <property type="match status" value="2"/>
</dbReference>
<dbReference type="PANTHER" id="PTHR18964:SF149">
    <property type="entry name" value="BIFUNCTIONAL UDP-N-ACETYLGLUCOSAMINE 2-EPIMERASE_N-ACETYLMANNOSAMINE KINASE"/>
    <property type="match status" value="1"/>
</dbReference>
<dbReference type="RefSeq" id="WP_073381307.1">
    <property type="nucleotide sequence ID" value="NZ_FQZK01000015.1"/>
</dbReference>
<protein>
    <submittedName>
        <fullName evidence="2">Sugar kinase of the NBD/HSP70 family, may contain an N-terminal HTH domain</fullName>
    </submittedName>
</protein>
<dbReference type="EMBL" id="FQZK01000015">
    <property type="protein sequence ID" value="SHK20649.1"/>
    <property type="molecule type" value="Genomic_DNA"/>
</dbReference>
<keyword evidence="2" id="KW-0418">Kinase</keyword>
<gene>
    <name evidence="2" type="ORF">SAMN05421803_11596</name>
</gene>
<dbReference type="AlphaFoldDB" id="A0A1M6QK42"/>
<evidence type="ECO:0000313" key="3">
    <source>
        <dbReference type="Proteomes" id="UP000184452"/>
    </source>
</evidence>
<dbReference type="InterPro" id="IPR000600">
    <property type="entry name" value="ROK"/>
</dbReference>
<dbReference type="Proteomes" id="UP000184452">
    <property type="component" value="Unassembled WGS sequence"/>
</dbReference>
<dbReference type="PANTHER" id="PTHR18964">
    <property type="entry name" value="ROK (REPRESSOR, ORF, KINASE) FAMILY"/>
    <property type="match status" value="1"/>
</dbReference>
<name>A0A1M6QK42_9ACTN</name>
<accession>A0A1M6QK42</accession>
<dbReference type="Gene3D" id="3.30.420.40">
    <property type="match status" value="3"/>
</dbReference>
<evidence type="ECO:0000256" key="1">
    <source>
        <dbReference type="ARBA" id="ARBA00006479"/>
    </source>
</evidence>
<keyword evidence="2" id="KW-0808">Transferase</keyword>
<dbReference type="Gene3D" id="1.10.10.10">
    <property type="entry name" value="Winged helix-like DNA-binding domain superfamily/Winged helix DNA-binding domain"/>
    <property type="match status" value="1"/>
</dbReference>
<keyword evidence="3" id="KW-1185">Reference proteome</keyword>
<dbReference type="InterPro" id="IPR036390">
    <property type="entry name" value="WH_DNA-bd_sf"/>
</dbReference>
<sequence length="398" mass="38917">MGRATPHTSSRATVLDVIRAAGTISRSGLAGATGLTAATVSTVVRGLLADGLVTEAGRAESTGGKPRVLLRLAPASRYAVGVHLDAGGATYALTDLTGAVVSRTAHAGSPGAGPAGDPGHTARRVDALVEGAGVDRRLLLGIGLVSAQGDPAGARELERASGLAVVTGDDATAAALGEYWSGSAGRSSVLVAVHTGATLGAGVLVDGVPYRGAHGRAGGLGHVCVEVDGPPCGCGARGCLEAVAGPAAVVAAARAGARGAAPAGGDGAVPVTAGFAAVVRASREGDAAARALLERSARYTAVAVRTLVGVLDPDLVVLTGAGQAVAGATYLPAVRGELESAFAGRQGEPVRVRLSEFADTAPAIGAAAMVLRSRLTPLRTPGLRLPEGLSESGHVPVG</sequence>